<dbReference type="GO" id="GO:0046872">
    <property type="term" value="F:metal ion binding"/>
    <property type="evidence" value="ECO:0007669"/>
    <property type="project" value="UniProtKB-KW"/>
</dbReference>
<keyword evidence="6" id="KW-0460">Magnesium</keyword>
<keyword evidence="1" id="KW-0813">Transport</keyword>
<sequence>MINEDENTAVTRNTMNIIIYAGDARTLIMQAMDLLGDFNYEEAESLIKQAHEKLVAAHQLQTDRIQEEAEGKTVQYTILFSHVQDTLMTINTEYNLVSHLIKVFKKRDVEYGNGQK</sequence>
<evidence type="ECO:0000313" key="8">
    <source>
        <dbReference type="EMBL" id="POH36417.1"/>
    </source>
</evidence>
<dbReference type="GO" id="GO:0009401">
    <property type="term" value="P:phosphoenolpyruvate-dependent sugar phosphotransferase system"/>
    <property type="evidence" value="ECO:0007669"/>
    <property type="project" value="UniProtKB-KW"/>
</dbReference>
<feature type="active site" description="Tele-phosphohistidine intermediate" evidence="5">
    <location>
        <position position="82"/>
    </location>
</feature>
<protein>
    <submittedName>
        <fullName evidence="8">PTS lactose/cellobiose transporter subunit IIA</fullName>
    </submittedName>
</protein>
<dbReference type="SUPFAM" id="SSF46973">
    <property type="entry name" value="Enzyme IIa from lactose specific PTS, IIa-lac"/>
    <property type="match status" value="1"/>
</dbReference>
<evidence type="ECO:0000256" key="7">
    <source>
        <dbReference type="PROSITE-ProRule" id="PRU00418"/>
    </source>
</evidence>
<dbReference type="AlphaFoldDB" id="A0A2P4R598"/>
<evidence type="ECO:0000256" key="1">
    <source>
        <dbReference type="ARBA" id="ARBA00022448"/>
    </source>
</evidence>
<dbReference type="GO" id="GO:0016740">
    <property type="term" value="F:transferase activity"/>
    <property type="evidence" value="ECO:0007669"/>
    <property type="project" value="UniProtKB-KW"/>
</dbReference>
<feature type="modified residue" description="Phosphohistidine; by HPr" evidence="7">
    <location>
        <position position="82"/>
    </location>
</feature>
<dbReference type="Gene3D" id="1.20.58.80">
    <property type="entry name" value="Phosphotransferase system, lactose/cellobiose-type IIA subunit"/>
    <property type="match status" value="1"/>
</dbReference>
<dbReference type="PIRSF" id="PIRSF000699">
    <property type="entry name" value="PTS_IILac_III"/>
    <property type="match status" value="1"/>
</dbReference>
<dbReference type="PROSITE" id="PS51095">
    <property type="entry name" value="PTS_EIIA_TYPE_3"/>
    <property type="match status" value="1"/>
</dbReference>
<evidence type="ECO:0000256" key="3">
    <source>
        <dbReference type="ARBA" id="ARBA00022679"/>
    </source>
</evidence>
<dbReference type="Pfam" id="PF02255">
    <property type="entry name" value="PTS_IIA"/>
    <property type="match status" value="1"/>
</dbReference>
<organism evidence="8">
    <name type="scientific">Companilactobacillus formosensis</name>
    <dbReference type="NCBI Taxonomy" id="1617889"/>
    <lineage>
        <taxon>Bacteria</taxon>
        <taxon>Bacillati</taxon>
        <taxon>Bacillota</taxon>
        <taxon>Bacilli</taxon>
        <taxon>Lactobacillales</taxon>
        <taxon>Lactobacillaceae</taxon>
        <taxon>Companilactobacillus</taxon>
    </lineage>
</organism>
<keyword evidence="3" id="KW-0808">Transferase</keyword>
<gene>
    <name evidence="8" type="ORF">C2R26_08560</name>
</gene>
<evidence type="ECO:0000256" key="2">
    <source>
        <dbReference type="ARBA" id="ARBA00022597"/>
    </source>
</evidence>
<dbReference type="InterPro" id="IPR036542">
    <property type="entry name" value="PTS_IIA_lac/cel_sf"/>
</dbReference>
<dbReference type="EMBL" id="PPWZ01000057">
    <property type="protein sequence ID" value="POH36417.1"/>
    <property type="molecule type" value="Genomic_DNA"/>
</dbReference>
<comment type="caution">
    <text evidence="8">The sequence shown here is derived from an EMBL/GenBank/DDBJ whole genome shotgun (WGS) entry which is preliminary data.</text>
</comment>
<comment type="cofactor">
    <cofactor evidence="6">
        <name>Mg(2+)</name>
        <dbReference type="ChEBI" id="CHEBI:18420"/>
    </cofactor>
    <text evidence="6">Binds 1 Mg(2+) ion per trimer.</text>
</comment>
<evidence type="ECO:0000256" key="5">
    <source>
        <dbReference type="PIRSR" id="PIRSR000699-1"/>
    </source>
</evidence>
<evidence type="ECO:0000256" key="4">
    <source>
        <dbReference type="ARBA" id="ARBA00022683"/>
    </source>
</evidence>
<dbReference type="InterPro" id="IPR003188">
    <property type="entry name" value="PTS_IIA_lac/cel"/>
</dbReference>
<keyword evidence="6" id="KW-0479">Metal-binding</keyword>
<reference evidence="8" key="1">
    <citation type="submission" date="2018-01" db="EMBL/GenBank/DDBJ databases">
        <title>Genome sequnecing of Lactobacillus formosensis KACC 18721.</title>
        <authorList>
            <person name="Kim S.-J."/>
            <person name="Heo J."/>
        </authorList>
    </citation>
    <scope>NUCLEOTIDE SEQUENCE</scope>
    <source>
        <strain evidence="8">KACC 18721</strain>
    </source>
</reference>
<dbReference type="PANTHER" id="PTHR34382">
    <property type="entry name" value="PTS SYSTEM N,N'-DIACETYLCHITOBIOSE-SPECIFIC EIIA COMPONENT"/>
    <property type="match status" value="1"/>
</dbReference>
<evidence type="ECO:0000256" key="6">
    <source>
        <dbReference type="PIRSR" id="PIRSR000699-2"/>
    </source>
</evidence>
<proteinExistence type="predicted"/>
<accession>A0A2P4R598</accession>
<name>A0A2P4R598_9LACO</name>
<keyword evidence="4" id="KW-0598">Phosphotransferase system</keyword>
<keyword evidence="2" id="KW-0762">Sugar transport</keyword>
<dbReference type="PANTHER" id="PTHR34382:SF7">
    <property type="entry name" value="PTS SYSTEM N,N'-DIACETYLCHITOBIOSE-SPECIFIC EIIA COMPONENT"/>
    <property type="match status" value="1"/>
</dbReference>
<feature type="binding site" evidence="6">
    <location>
        <position position="85"/>
    </location>
    <ligand>
        <name>Mg(2+)</name>
        <dbReference type="ChEBI" id="CHEBI:18420"/>
        <note>ligand shared between all trimeric partners</note>
    </ligand>
</feature>